<evidence type="ECO:0000313" key="1">
    <source>
        <dbReference type="EMBL" id="PCG69821.1"/>
    </source>
</evidence>
<protein>
    <submittedName>
        <fullName evidence="1">Uncharacterized protein</fullName>
    </submittedName>
</protein>
<dbReference type="AlphaFoldDB" id="A0A2A4JCY0"/>
<organism evidence="1">
    <name type="scientific">Heliothis virescens</name>
    <name type="common">Tobacco budworm moth</name>
    <dbReference type="NCBI Taxonomy" id="7102"/>
    <lineage>
        <taxon>Eukaryota</taxon>
        <taxon>Metazoa</taxon>
        <taxon>Ecdysozoa</taxon>
        <taxon>Arthropoda</taxon>
        <taxon>Hexapoda</taxon>
        <taxon>Insecta</taxon>
        <taxon>Pterygota</taxon>
        <taxon>Neoptera</taxon>
        <taxon>Endopterygota</taxon>
        <taxon>Lepidoptera</taxon>
        <taxon>Glossata</taxon>
        <taxon>Ditrysia</taxon>
        <taxon>Noctuoidea</taxon>
        <taxon>Noctuidae</taxon>
        <taxon>Heliothinae</taxon>
        <taxon>Heliothis</taxon>
    </lineage>
</organism>
<comment type="caution">
    <text evidence="1">The sequence shown here is derived from an EMBL/GenBank/DDBJ whole genome shotgun (WGS) entry which is preliminary data.</text>
</comment>
<sequence>MIDHAENSAYETAGAEIPKSSCWMTLNAPHLFKVMDEIDDRYQSVRTDIHEALMATDFDEDMIKGLVRSRGSALREVHVFKQRMIPSGLNLGGYCMLRMPESVLFFHRMKLRNNTYFRIESLHNDFANMQVRIDLCLNDLHLKGAYERSLTDDNPSVLFYAPTFGEVEKYDKEKATALEEYTDKAVNAIVTRIRLLNADTIRVPAFTFKSIHGVEIKLYDGYLRGLDSMYRRSVATGVKLKDIRKVDTVVGFSNLKVVYKYEAILPTGVPPLAGVLTLSANELSAHLALGLVKEPEAVDLDIEFLDQMKPESLTVEEPANTIDSKLQAPAGNMRSWP</sequence>
<reference evidence="1" key="1">
    <citation type="submission" date="2017-09" db="EMBL/GenBank/DDBJ databases">
        <title>Contemporary evolution of a Lepidopteran species, Heliothis virescens, in response to modern agricultural practices.</title>
        <authorList>
            <person name="Fritz M.L."/>
            <person name="Deyonke A.M."/>
            <person name="Papanicolaou A."/>
            <person name="Micinski S."/>
            <person name="Westbrook J."/>
            <person name="Gould F."/>
        </authorList>
    </citation>
    <scope>NUCLEOTIDE SEQUENCE [LARGE SCALE GENOMIC DNA]</scope>
    <source>
        <strain evidence="1">HvINT-</strain>
        <tissue evidence="1">Whole body</tissue>
    </source>
</reference>
<name>A0A2A4JCY0_HELVI</name>
<proteinExistence type="predicted"/>
<dbReference type="EMBL" id="NWSH01001880">
    <property type="protein sequence ID" value="PCG69821.1"/>
    <property type="molecule type" value="Genomic_DNA"/>
</dbReference>
<gene>
    <name evidence="1" type="ORF">B5V51_3638</name>
</gene>
<accession>A0A2A4JCY0</accession>